<reference evidence="1 2" key="1">
    <citation type="submission" date="2020-09" db="EMBL/GenBank/DDBJ databases">
        <title>Paenibacillus sp. CAU 1523 isolated from sand of Haeundae Beach.</title>
        <authorList>
            <person name="Kim W."/>
        </authorList>
    </citation>
    <scope>NUCLEOTIDE SEQUENCE [LARGE SCALE GENOMIC DNA]</scope>
    <source>
        <strain evidence="1 2">CAU 1523</strain>
    </source>
</reference>
<evidence type="ECO:0000313" key="2">
    <source>
        <dbReference type="Proteomes" id="UP000634529"/>
    </source>
</evidence>
<proteinExistence type="predicted"/>
<dbReference type="SUPFAM" id="SSF140500">
    <property type="entry name" value="BAS1536-like"/>
    <property type="match status" value="1"/>
</dbReference>
<dbReference type="Proteomes" id="UP000634529">
    <property type="component" value="Unassembled WGS sequence"/>
</dbReference>
<keyword evidence="2" id="KW-1185">Reference proteome</keyword>
<dbReference type="EMBL" id="JACYTN010000015">
    <property type="protein sequence ID" value="MBD8499836.1"/>
    <property type="molecule type" value="Genomic_DNA"/>
</dbReference>
<gene>
    <name evidence="1" type="ORF">IFO66_16200</name>
</gene>
<dbReference type="InterPro" id="IPR036638">
    <property type="entry name" value="HLH_DNA-bd_sf"/>
</dbReference>
<name>A0ABR9B3R1_9BACL</name>
<protein>
    <submittedName>
        <fullName evidence="1">Aspartyl-phosphate phosphatase Spo0E family protein</fullName>
    </submittedName>
</protein>
<dbReference type="InterPro" id="IPR037208">
    <property type="entry name" value="Spo0E-like_sf"/>
</dbReference>
<organism evidence="1 2">
    <name type="scientific">Paenibacillus arenosi</name>
    <dbReference type="NCBI Taxonomy" id="2774142"/>
    <lineage>
        <taxon>Bacteria</taxon>
        <taxon>Bacillati</taxon>
        <taxon>Bacillota</taxon>
        <taxon>Bacilli</taxon>
        <taxon>Bacillales</taxon>
        <taxon>Paenibacillaceae</taxon>
        <taxon>Paenibacillus</taxon>
    </lineage>
</organism>
<dbReference type="InterPro" id="IPR018540">
    <property type="entry name" value="Spo0E-like"/>
</dbReference>
<comment type="caution">
    <text evidence="1">The sequence shown here is derived from an EMBL/GenBank/DDBJ whole genome shotgun (WGS) entry which is preliminary data.</text>
</comment>
<evidence type="ECO:0000313" key="1">
    <source>
        <dbReference type="EMBL" id="MBD8499836.1"/>
    </source>
</evidence>
<accession>A0ABR9B3R1</accession>
<dbReference type="Pfam" id="PF09388">
    <property type="entry name" value="SpoOE-like"/>
    <property type="match status" value="1"/>
</dbReference>
<dbReference type="Gene3D" id="4.10.280.10">
    <property type="entry name" value="Helix-loop-helix DNA-binding domain"/>
    <property type="match status" value="1"/>
</dbReference>
<sequence length="104" mass="12119">MKDSVTCLAAKGGKGLFCSDFTLNRYTHSIFRDVNDHPKWSGRTRDVSSKLLMLEQEICLLRKQMEQMFQEEQSFTAHNVIEISSMLDIKINEYMKSNAYKTYP</sequence>